<evidence type="ECO:0000256" key="14">
    <source>
        <dbReference type="ARBA" id="ARBA00049244"/>
    </source>
</evidence>
<dbReference type="GO" id="GO:0003964">
    <property type="term" value="F:RNA-directed DNA polymerase activity"/>
    <property type="evidence" value="ECO:0007669"/>
    <property type="project" value="UniProtKB-KW"/>
</dbReference>
<evidence type="ECO:0000256" key="4">
    <source>
        <dbReference type="ARBA" id="ARBA00022723"/>
    </source>
</evidence>
<proteinExistence type="predicted"/>
<evidence type="ECO:0000256" key="2">
    <source>
        <dbReference type="ARBA" id="ARBA00022695"/>
    </source>
</evidence>
<evidence type="ECO:0000256" key="10">
    <source>
        <dbReference type="ARBA" id="ARBA00022918"/>
    </source>
</evidence>
<dbReference type="GO" id="GO:0004519">
    <property type="term" value="F:endonuclease activity"/>
    <property type="evidence" value="ECO:0007669"/>
    <property type="project" value="UniProtKB-KW"/>
</dbReference>
<dbReference type="Proteomes" id="UP000765509">
    <property type="component" value="Unassembled WGS sequence"/>
</dbReference>
<dbReference type="InterPro" id="IPR039537">
    <property type="entry name" value="Retrotran_Ty1/copia-like"/>
</dbReference>
<evidence type="ECO:0000256" key="9">
    <source>
        <dbReference type="ARBA" id="ARBA00022908"/>
    </source>
</evidence>
<sequence>MRLPSRNSPCQTCNLTKIHQLPFEDQFKKASQPLDCVPIDLFGLISTPSIAGSRYFLIIVDEATSLKITFMLKRKTEAFDQFVIVKNLMENQQNQRIKKLIFDRGGKFLHEEFKVLS</sequence>
<evidence type="ECO:0000256" key="13">
    <source>
        <dbReference type="ARBA" id="ARBA00048173"/>
    </source>
</evidence>
<dbReference type="GO" id="GO:0015074">
    <property type="term" value="P:DNA integration"/>
    <property type="evidence" value="ECO:0007669"/>
    <property type="project" value="UniProtKB-KW"/>
</dbReference>
<keyword evidence="5" id="KW-0255">Endonuclease</keyword>
<reference evidence="16" key="1">
    <citation type="submission" date="2021-03" db="EMBL/GenBank/DDBJ databases">
        <title>Draft genome sequence of rust myrtle Austropuccinia psidii MF-1, a brazilian biotype.</title>
        <authorList>
            <person name="Quecine M.C."/>
            <person name="Pachon D.M.R."/>
            <person name="Bonatelli M.L."/>
            <person name="Correr F.H."/>
            <person name="Franceschini L.M."/>
            <person name="Leite T.F."/>
            <person name="Margarido G.R.A."/>
            <person name="Almeida C.A."/>
            <person name="Ferrarezi J.A."/>
            <person name="Labate C.A."/>
        </authorList>
    </citation>
    <scope>NUCLEOTIDE SEQUENCE</scope>
    <source>
        <strain evidence="16">MF-1</strain>
    </source>
</reference>
<dbReference type="GO" id="GO:0003723">
    <property type="term" value="F:RNA binding"/>
    <property type="evidence" value="ECO:0007669"/>
    <property type="project" value="UniProtKB-KW"/>
</dbReference>
<organism evidence="16 17">
    <name type="scientific">Austropuccinia psidii MF-1</name>
    <dbReference type="NCBI Taxonomy" id="1389203"/>
    <lineage>
        <taxon>Eukaryota</taxon>
        <taxon>Fungi</taxon>
        <taxon>Dikarya</taxon>
        <taxon>Basidiomycota</taxon>
        <taxon>Pucciniomycotina</taxon>
        <taxon>Pucciniomycetes</taxon>
        <taxon>Pucciniales</taxon>
        <taxon>Sphaerophragmiaceae</taxon>
        <taxon>Austropuccinia</taxon>
    </lineage>
</organism>
<dbReference type="GO" id="GO:0032196">
    <property type="term" value="P:transposition"/>
    <property type="evidence" value="ECO:0007669"/>
    <property type="project" value="UniProtKB-KW"/>
</dbReference>
<accession>A0A9Q3HDW0</accession>
<comment type="catalytic activity">
    <reaction evidence="13">
        <text>DNA(n) + a 2'-deoxyribonucleoside 5'-triphosphate = DNA(n+1) + diphosphate</text>
        <dbReference type="Rhea" id="RHEA:22508"/>
        <dbReference type="Rhea" id="RHEA-COMP:17339"/>
        <dbReference type="Rhea" id="RHEA-COMP:17340"/>
        <dbReference type="ChEBI" id="CHEBI:33019"/>
        <dbReference type="ChEBI" id="CHEBI:61560"/>
        <dbReference type="ChEBI" id="CHEBI:173112"/>
        <dbReference type="EC" id="2.7.7.49"/>
    </reaction>
</comment>
<evidence type="ECO:0000256" key="5">
    <source>
        <dbReference type="ARBA" id="ARBA00022759"/>
    </source>
</evidence>
<evidence type="ECO:0000259" key="15">
    <source>
        <dbReference type="PROSITE" id="PS50994"/>
    </source>
</evidence>
<keyword evidence="17" id="KW-1185">Reference proteome</keyword>
<evidence type="ECO:0000256" key="3">
    <source>
        <dbReference type="ARBA" id="ARBA00022722"/>
    </source>
</evidence>
<keyword evidence="1" id="KW-0815">Transposition</keyword>
<dbReference type="SUPFAM" id="SSF53098">
    <property type="entry name" value="Ribonuclease H-like"/>
    <property type="match status" value="1"/>
</dbReference>
<keyword evidence="4" id="KW-0479">Metal-binding</keyword>
<keyword evidence="11" id="KW-0239">DNA-directed DNA polymerase</keyword>
<dbReference type="PANTHER" id="PTHR42648">
    <property type="entry name" value="TRANSPOSASE, PUTATIVE-RELATED"/>
    <property type="match status" value="1"/>
</dbReference>
<dbReference type="InterPro" id="IPR001584">
    <property type="entry name" value="Integrase_cat-core"/>
</dbReference>
<dbReference type="GO" id="GO:0016787">
    <property type="term" value="F:hydrolase activity"/>
    <property type="evidence" value="ECO:0007669"/>
    <property type="project" value="UniProtKB-KW"/>
</dbReference>
<dbReference type="GO" id="GO:0046872">
    <property type="term" value="F:metal ion binding"/>
    <property type="evidence" value="ECO:0007669"/>
    <property type="project" value="UniProtKB-KW"/>
</dbReference>
<comment type="caution">
    <text evidence="16">The sequence shown here is derived from an EMBL/GenBank/DDBJ whole genome shotgun (WGS) entry which is preliminary data.</text>
</comment>
<evidence type="ECO:0000256" key="8">
    <source>
        <dbReference type="ARBA" id="ARBA00022884"/>
    </source>
</evidence>
<dbReference type="InterPro" id="IPR036397">
    <property type="entry name" value="RNaseH_sf"/>
</dbReference>
<dbReference type="PANTHER" id="PTHR42648:SF11">
    <property type="entry name" value="TRANSPOSON TY4-P GAG-POL POLYPROTEIN"/>
    <property type="match status" value="1"/>
</dbReference>
<keyword evidence="7" id="KW-0460">Magnesium</keyword>
<protein>
    <recommendedName>
        <fullName evidence="15">Integrase catalytic domain-containing protein</fullName>
    </recommendedName>
</protein>
<evidence type="ECO:0000256" key="6">
    <source>
        <dbReference type="ARBA" id="ARBA00022801"/>
    </source>
</evidence>
<dbReference type="InterPro" id="IPR012337">
    <property type="entry name" value="RNaseH-like_sf"/>
</dbReference>
<keyword evidence="10" id="KW-0695">RNA-directed DNA polymerase</keyword>
<dbReference type="AlphaFoldDB" id="A0A9Q3HDW0"/>
<feature type="domain" description="Integrase catalytic" evidence="15">
    <location>
        <begin position="29"/>
        <end position="117"/>
    </location>
</feature>
<keyword evidence="2" id="KW-0548">Nucleotidyltransferase</keyword>
<evidence type="ECO:0000256" key="12">
    <source>
        <dbReference type="ARBA" id="ARBA00023172"/>
    </source>
</evidence>
<evidence type="ECO:0000256" key="7">
    <source>
        <dbReference type="ARBA" id="ARBA00022842"/>
    </source>
</evidence>
<dbReference type="OrthoDB" id="88914at2759"/>
<keyword evidence="9" id="KW-0229">DNA integration</keyword>
<evidence type="ECO:0000256" key="1">
    <source>
        <dbReference type="ARBA" id="ARBA00022578"/>
    </source>
</evidence>
<dbReference type="GO" id="GO:0005634">
    <property type="term" value="C:nucleus"/>
    <property type="evidence" value="ECO:0007669"/>
    <property type="project" value="UniProtKB-ARBA"/>
</dbReference>
<keyword evidence="8" id="KW-0694">RNA-binding</keyword>
<keyword evidence="6" id="KW-0378">Hydrolase</keyword>
<keyword evidence="3" id="KW-0540">Nuclease</keyword>
<evidence type="ECO:0000313" key="16">
    <source>
        <dbReference type="EMBL" id="MBW0499044.1"/>
    </source>
</evidence>
<dbReference type="EMBL" id="AVOT02015060">
    <property type="protein sequence ID" value="MBW0499044.1"/>
    <property type="molecule type" value="Genomic_DNA"/>
</dbReference>
<dbReference type="GO" id="GO:0006310">
    <property type="term" value="P:DNA recombination"/>
    <property type="evidence" value="ECO:0007669"/>
    <property type="project" value="UniProtKB-KW"/>
</dbReference>
<dbReference type="GO" id="GO:0003887">
    <property type="term" value="F:DNA-directed DNA polymerase activity"/>
    <property type="evidence" value="ECO:0007669"/>
    <property type="project" value="UniProtKB-KW"/>
</dbReference>
<comment type="catalytic activity">
    <reaction evidence="14">
        <text>DNA(n) + a 2'-deoxyribonucleoside 5'-triphosphate = DNA(n+1) + diphosphate</text>
        <dbReference type="Rhea" id="RHEA:22508"/>
        <dbReference type="Rhea" id="RHEA-COMP:17339"/>
        <dbReference type="Rhea" id="RHEA-COMP:17340"/>
        <dbReference type="ChEBI" id="CHEBI:33019"/>
        <dbReference type="ChEBI" id="CHEBI:61560"/>
        <dbReference type="ChEBI" id="CHEBI:173112"/>
        <dbReference type="EC" id="2.7.7.7"/>
    </reaction>
</comment>
<evidence type="ECO:0000256" key="11">
    <source>
        <dbReference type="ARBA" id="ARBA00022932"/>
    </source>
</evidence>
<name>A0A9Q3HDW0_9BASI</name>
<keyword evidence="11" id="KW-0808">Transferase</keyword>
<dbReference type="Gene3D" id="3.30.420.10">
    <property type="entry name" value="Ribonuclease H-like superfamily/Ribonuclease H"/>
    <property type="match status" value="1"/>
</dbReference>
<gene>
    <name evidence="16" type="ORF">O181_038759</name>
</gene>
<evidence type="ECO:0000313" key="17">
    <source>
        <dbReference type="Proteomes" id="UP000765509"/>
    </source>
</evidence>
<dbReference type="PROSITE" id="PS50994">
    <property type="entry name" value="INTEGRASE"/>
    <property type="match status" value="1"/>
</dbReference>
<keyword evidence="12" id="KW-0233">DNA recombination</keyword>